<evidence type="ECO:0000313" key="3">
    <source>
        <dbReference type="Proteomes" id="UP000188729"/>
    </source>
</evidence>
<dbReference type="Proteomes" id="UP000188729">
    <property type="component" value="Unassembled WGS sequence"/>
</dbReference>
<proteinExistence type="predicted"/>
<name>A0A1V2EYF3_9SPHN</name>
<evidence type="ECO:0000256" key="1">
    <source>
        <dbReference type="SAM" id="Phobius"/>
    </source>
</evidence>
<keyword evidence="1" id="KW-0472">Membrane</keyword>
<keyword evidence="1" id="KW-1133">Transmembrane helix</keyword>
<sequence length="105" mass="12039">MNRRKPSTLRATLKRAAWPALALMVMAFFGGYAVLGANGLLAFGDYKRQVEQRERRYAALDQKREELRNRVALLDPRHANPDMVDELVRRELNVAHPDEVIVPLN</sequence>
<keyword evidence="3" id="KW-1185">Reference proteome</keyword>
<dbReference type="STRING" id="1915074.SPHI_06210"/>
<dbReference type="InterPro" id="IPR007060">
    <property type="entry name" value="FtsL/DivIC"/>
</dbReference>
<keyword evidence="1" id="KW-0812">Transmembrane</keyword>
<dbReference type="EMBL" id="MPSB01000002">
    <property type="protein sequence ID" value="ONF97184.1"/>
    <property type="molecule type" value="Genomic_DNA"/>
</dbReference>
<organism evidence="2 3">
    <name type="scientific">Sphingomonas jeddahensis</name>
    <dbReference type="NCBI Taxonomy" id="1915074"/>
    <lineage>
        <taxon>Bacteria</taxon>
        <taxon>Pseudomonadati</taxon>
        <taxon>Pseudomonadota</taxon>
        <taxon>Alphaproteobacteria</taxon>
        <taxon>Sphingomonadales</taxon>
        <taxon>Sphingomonadaceae</taxon>
        <taxon>Sphingomonas</taxon>
    </lineage>
</organism>
<comment type="caution">
    <text evidence="2">The sequence shown here is derived from an EMBL/GenBank/DDBJ whole genome shotgun (WGS) entry which is preliminary data.</text>
</comment>
<accession>A0A1V2EYF3</accession>
<dbReference type="Pfam" id="PF04977">
    <property type="entry name" value="DivIC"/>
    <property type="match status" value="1"/>
</dbReference>
<reference evidence="2 3" key="1">
    <citation type="submission" date="2016-11" db="EMBL/GenBank/DDBJ databases">
        <title>Genome sequence of Sphingomonas jeddahensis G39.</title>
        <authorList>
            <person name="Poehlein A."/>
            <person name="Wuebbeler J.H."/>
            <person name="Steinbuechel A."/>
            <person name="Daniel R."/>
        </authorList>
    </citation>
    <scope>NUCLEOTIDE SEQUENCE [LARGE SCALE GENOMIC DNA]</scope>
    <source>
        <strain evidence="2 3">G39</strain>
    </source>
</reference>
<gene>
    <name evidence="2" type="ORF">SPHI_06210</name>
</gene>
<dbReference type="AlphaFoldDB" id="A0A1V2EYF3"/>
<feature type="transmembrane region" description="Helical" evidence="1">
    <location>
        <begin position="20"/>
        <end position="43"/>
    </location>
</feature>
<evidence type="ECO:0000313" key="2">
    <source>
        <dbReference type="EMBL" id="ONF97184.1"/>
    </source>
</evidence>
<protein>
    <submittedName>
        <fullName evidence="2">Septum formation initiator</fullName>
    </submittedName>
</protein>